<feature type="transmembrane region" description="Helical" evidence="7">
    <location>
        <begin position="184"/>
        <end position="209"/>
    </location>
</feature>
<dbReference type="GO" id="GO:0055085">
    <property type="term" value="P:transmembrane transport"/>
    <property type="evidence" value="ECO:0007669"/>
    <property type="project" value="InterPro"/>
</dbReference>
<dbReference type="PANTHER" id="PTHR43744:SF8">
    <property type="entry name" value="SN-GLYCEROL-3-PHOSPHATE TRANSPORT SYSTEM PERMEASE PROTEIN UGPE"/>
    <property type="match status" value="1"/>
</dbReference>
<evidence type="ECO:0000256" key="5">
    <source>
        <dbReference type="ARBA" id="ARBA00022989"/>
    </source>
</evidence>
<comment type="similarity">
    <text evidence="7">Belongs to the binding-protein-dependent transport system permease family.</text>
</comment>
<dbReference type="AlphaFoldDB" id="A0A0P6XVI6"/>
<feature type="transmembrane region" description="Helical" evidence="7">
    <location>
        <begin position="111"/>
        <end position="131"/>
    </location>
</feature>
<keyword evidence="10" id="KW-1185">Reference proteome</keyword>
<evidence type="ECO:0000256" key="6">
    <source>
        <dbReference type="ARBA" id="ARBA00023136"/>
    </source>
</evidence>
<comment type="caution">
    <text evidence="9">The sequence shown here is derived from an EMBL/GenBank/DDBJ whole genome shotgun (WGS) entry which is preliminary data.</text>
</comment>
<evidence type="ECO:0000256" key="4">
    <source>
        <dbReference type="ARBA" id="ARBA00022692"/>
    </source>
</evidence>
<keyword evidence="4 7" id="KW-0812">Transmembrane</keyword>
<accession>A0A0P6XVI6</accession>
<dbReference type="CDD" id="cd06261">
    <property type="entry name" value="TM_PBP2"/>
    <property type="match status" value="1"/>
</dbReference>
<evidence type="ECO:0000313" key="10">
    <source>
        <dbReference type="Proteomes" id="UP000050501"/>
    </source>
</evidence>
<comment type="subcellular location">
    <subcellularLocation>
        <location evidence="1 7">Cell membrane</location>
        <topology evidence="1 7">Multi-pass membrane protein</topology>
    </subcellularLocation>
</comment>
<proteinExistence type="inferred from homology"/>
<dbReference type="InterPro" id="IPR035906">
    <property type="entry name" value="MetI-like_sf"/>
</dbReference>
<keyword evidence="6 7" id="KW-0472">Membrane</keyword>
<feature type="domain" description="ABC transmembrane type-1" evidence="8">
    <location>
        <begin position="76"/>
        <end position="263"/>
    </location>
</feature>
<reference evidence="9" key="1">
    <citation type="submission" date="2015-07" db="EMBL/GenBank/DDBJ databases">
        <title>Genome sequence of Levilinea saccharolytica DSM 16555.</title>
        <authorList>
            <person name="Hemp J."/>
            <person name="Ward L.M."/>
            <person name="Pace L.A."/>
            <person name="Fischer W.W."/>
        </authorList>
    </citation>
    <scope>NUCLEOTIDE SEQUENCE [LARGE SCALE GENOMIC DNA]</scope>
    <source>
        <strain evidence="9">KIBI-1</strain>
    </source>
</reference>
<feature type="transmembrane region" description="Helical" evidence="7">
    <location>
        <begin position="242"/>
        <end position="263"/>
    </location>
</feature>
<dbReference type="InterPro" id="IPR000515">
    <property type="entry name" value="MetI-like"/>
</dbReference>
<name>A0A0P6XVI6_9CHLR</name>
<dbReference type="OrthoDB" id="42677at2"/>
<dbReference type="STRING" id="229921.ADN01_16415"/>
<sequence>MTSQTKGFRKINWSKVGSYAILILLAVLYVGPLFMLVNTSLKTMPSFMKDATSLTTSLNFENFSEAWTKANFPKYLLNSVLYTVAATTIYIITAVFVAFPIARKYIKFSGAVLTLFVIALFLPPALIPQFQLILNLGLYNNPIGYIMLFIVNPIGIVILVNYIKTVPKELDEAAALDGCGYFRFVWSIVLPLIRPAIATVVVMHSIGIWNEIIAPTIYLTNKDYYPITRGLIVFQGVYGSNWPTLAAAVLLLTLPMLVLFLVLQRYIVSGLTAGAVKG</sequence>
<organism evidence="9 10">
    <name type="scientific">Levilinea saccharolytica</name>
    <dbReference type="NCBI Taxonomy" id="229921"/>
    <lineage>
        <taxon>Bacteria</taxon>
        <taxon>Bacillati</taxon>
        <taxon>Chloroflexota</taxon>
        <taxon>Anaerolineae</taxon>
        <taxon>Anaerolineales</taxon>
        <taxon>Anaerolineaceae</taxon>
        <taxon>Levilinea</taxon>
    </lineage>
</organism>
<feature type="transmembrane region" description="Helical" evidence="7">
    <location>
        <begin position="80"/>
        <end position="99"/>
    </location>
</feature>
<dbReference type="GO" id="GO:0005886">
    <property type="term" value="C:plasma membrane"/>
    <property type="evidence" value="ECO:0007669"/>
    <property type="project" value="UniProtKB-SubCell"/>
</dbReference>
<dbReference type="SUPFAM" id="SSF161098">
    <property type="entry name" value="MetI-like"/>
    <property type="match status" value="1"/>
</dbReference>
<feature type="transmembrane region" description="Helical" evidence="7">
    <location>
        <begin position="143"/>
        <end position="163"/>
    </location>
</feature>
<evidence type="ECO:0000256" key="1">
    <source>
        <dbReference type="ARBA" id="ARBA00004651"/>
    </source>
</evidence>
<evidence type="ECO:0000256" key="3">
    <source>
        <dbReference type="ARBA" id="ARBA00022475"/>
    </source>
</evidence>
<dbReference type="Pfam" id="PF00528">
    <property type="entry name" value="BPD_transp_1"/>
    <property type="match status" value="1"/>
</dbReference>
<feature type="transmembrane region" description="Helical" evidence="7">
    <location>
        <begin position="16"/>
        <end position="37"/>
    </location>
</feature>
<evidence type="ECO:0000313" key="9">
    <source>
        <dbReference type="EMBL" id="KPL77469.1"/>
    </source>
</evidence>
<gene>
    <name evidence="9" type="ORF">ADN01_16415</name>
</gene>
<dbReference type="EMBL" id="LGCM01000060">
    <property type="protein sequence ID" value="KPL77469.1"/>
    <property type="molecule type" value="Genomic_DNA"/>
</dbReference>
<keyword evidence="5 7" id="KW-1133">Transmembrane helix</keyword>
<evidence type="ECO:0000259" key="8">
    <source>
        <dbReference type="PROSITE" id="PS50928"/>
    </source>
</evidence>
<dbReference type="Gene3D" id="1.10.3720.10">
    <property type="entry name" value="MetI-like"/>
    <property type="match status" value="1"/>
</dbReference>
<protein>
    <submittedName>
        <fullName evidence="9">Sugar ABC transporter permease</fullName>
    </submittedName>
</protein>
<dbReference type="Proteomes" id="UP000050501">
    <property type="component" value="Unassembled WGS sequence"/>
</dbReference>
<keyword evidence="2 7" id="KW-0813">Transport</keyword>
<dbReference type="PANTHER" id="PTHR43744">
    <property type="entry name" value="ABC TRANSPORTER PERMEASE PROTEIN MG189-RELATED-RELATED"/>
    <property type="match status" value="1"/>
</dbReference>
<dbReference type="PROSITE" id="PS50928">
    <property type="entry name" value="ABC_TM1"/>
    <property type="match status" value="1"/>
</dbReference>
<evidence type="ECO:0000256" key="7">
    <source>
        <dbReference type="RuleBase" id="RU363032"/>
    </source>
</evidence>
<keyword evidence="3" id="KW-1003">Cell membrane</keyword>
<evidence type="ECO:0000256" key="2">
    <source>
        <dbReference type="ARBA" id="ARBA00022448"/>
    </source>
</evidence>